<dbReference type="GO" id="GO:0005829">
    <property type="term" value="C:cytosol"/>
    <property type="evidence" value="ECO:0007669"/>
    <property type="project" value="TreeGrafter"/>
</dbReference>
<dbReference type="InterPro" id="IPR001650">
    <property type="entry name" value="Helicase_C-like"/>
</dbReference>
<gene>
    <name evidence="4" type="ORF">FS320_01095</name>
</gene>
<dbReference type="OrthoDB" id="5194627at2"/>
<dbReference type="Pfam" id="PF04851">
    <property type="entry name" value="ResIII"/>
    <property type="match status" value="1"/>
</dbReference>
<dbReference type="EMBL" id="VOSK01000001">
    <property type="protein sequence ID" value="MPR23850.1"/>
    <property type="molecule type" value="Genomic_DNA"/>
</dbReference>
<evidence type="ECO:0000256" key="1">
    <source>
        <dbReference type="SAM" id="MobiDB-lite"/>
    </source>
</evidence>
<dbReference type="SMART" id="SM00490">
    <property type="entry name" value="HELICc"/>
    <property type="match status" value="1"/>
</dbReference>
<name>A0A5N7MB36_9HYPH</name>
<dbReference type="Proteomes" id="UP000403266">
    <property type="component" value="Unassembled WGS sequence"/>
</dbReference>
<dbReference type="InterPro" id="IPR014001">
    <property type="entry name" value="Helicase_ATP-bd"/>
</dbReference>
<feature type="domain" description="Helicase C-terminal" evidence="3">
    <location>
        <begin position="255"/>
        <end position="415"/>
    </location>
</feature>
<sequence>MSPNASQTPAFYVNPKARELQERIASEIIDAVRNGEDVLLIAPTGGGKTWINNRVAAAISDGDRLQDGISDSRVLVLQGLRRIASQNSQKSSHSGIDPDRTAVAMDGNILGAKQADVVYALPQTIASRMDELGHFALIQIDECHHTTDEDPASEYSRVIDEVTKANPGAVIVGTTATPFRGDGASLHPRLASARRIVMTYAEAIKIGQITEVPTVTPDYPLKNGTWVRDAIEAKIDDRDIQKTRAGIRSLIQRNRPDDFFDRAAREACQEMRRRGLEGRPILGFATTIDDAEKLKTAFEDQGIGAGVIHSEMRHDEIEAAVTDYASGKVQALCSVGMIGEGFDAPETVAILNTKEILSRAEYMQMVGRAARSAIGKTHGILIDMGASTYVHGTMNEYIDAQRFVEKGDTTYKAWTKVSDNPWVRAICTGSEVYFAQAVRDAKGQPSFHVVCCSEERTTGSRSIKSVQSRPFSAKELVTFARDTIARHESDYLSLRSRKVQVKIEDQTIKVSKAFQIASEVFQQSQKGISMMTNLNRLSQEEFKTLTQKRMGTGLEGTSQPKGVSVPTPKPPRTSRPVRPSVGWEM</sequence>
<dbReference type="PROSITE" id="PS51192">
    <property type="entry name" value="HELICASE_ATP_BIND_1"/>
    <property type="match status" value="1"/>
</dbReference>
<evidence type="ECO:0000259" key="2">
    <source>
        <dbReference type="PROSITE" id="PS51192"/>
    </source>
</evidence>
<dbReference type="InterPro" id="IPR006935">
    <property type="entry name" value="Helicase/UvrB_N"/>
</dbReference>
<dbReference type="Gene3D" id="3.40.50.300">
    <property type="entry name" value="P-loop containing nucleotide triphosphate hydrolases"/>
    <property type="match status" value="2"/>
</dbReference>
<keyword evidence="4" id="KW-0547">Nucleotide-binding</keyword>
<feature type="region of interest" description="Disordered" evidence="1">
    <location>
        <begin position="549"/>
        <end position="585"/>
    </location>
</feature>
<dbReference type="PANTHER" id="PTHR47396">
    <property type="entry name" value="TYPE I RESTRICTION ENZYME ECOKI R PROTEIN"/>
    <property type="match status" value="1"/>
</dbReference>
<keyword evidence="4" id="KW-0378">Hydrolase</keyword>
<reference evidence="4 5" key="1">
    <citation type="journal article" date="2019" name="Syst. Appl. Microbiol.">
        <title>Microvirga tunisiensis sp. nov., a root nodule symbiotic bacterium isolated from Lupinus micranthus and L. luteus grown in Northern Tunisia.</title>
        <authorList>
            <person name="Msaddak A."/>
            <person name="Rejili M."/>
            <person name="Duran D."/>
            <person name="Mars M."/>
            <person name="Palacios J.M."/>
            <person name="Ruiz-Argueso T."/>
            <person name="Rey L."/>
            <person name="Imperial J."/>
        </authorList>
    </citation>
    <scope>NUCLEOTIDE SEQUENCE [LARGE SCALE GENOMIC DNA]</scope>
    <source>
        <strain evidence="4 5">Lmie10</strain>
    </source>
</reference>
<evidence type="ECO:0000313" key="4">
    <source>
        <dbReference type="EMBL" id="MPR23850.1"/>
    </source>
</evidence>
<dbReference type="InterPro" id="IPR050742">
    <property type="entry name" value="Helicase_Restrict-Modif_Enz"/>
</dbReference>
<dbReference type="PROSITE" id="PS51194">
    <property type="entry name" value="HELICASE_CTER"/>
    <property type="match status" value="1"/>
</dbReference>
<dbReference type="GO" id="GO:0016787">
    <property type="term" value="F:hydrolase activity"/>
    <property type="evidence" value="ECO:0007669"/>
    <property type="project" value="InterPro"/>
</dbReference>
<dbReference type="InterPro" id="IPR027417">
    <property type="entry name" value="P-loop_NTPase"/>
</dbReference>
<keyword evidence="4" id="KW-0347">Helicase</keyword>
<dbReference type="AlphaFoldDB" id="A0A5N7MB36"/>
<dbReference type="SUPFAM" id="SSF52540">
    <property type="entry name" value="P-loop containing nucleoside triphosphate hydrolases"/>
    <property type="match status" value="1"/>
</dbReference>
<evidence type="ECO:0000259" key="3">
    <source>
        <dbReference type="PROSITE" id="PS51194"/>
    </source>
</evidence>
<feature type="compositionally biased region" description="Low complexity" evidence="1">
    <location>
        <begin position="574"/>
        <end position="585"/>
    </location>
</feature>
<dbReference type="GO" id="GO:0005524">
    <property type="term" value="F:ATP binding"/>
    <property type="evidence" value="ECO:0007669"/>
    <property type="project" value="InterPro"/>
</dbReference>
<dbReference type="GO" id="GO:0004386">
    <property type="term" value="F:helicase activity"/>
    <property type="evidence" value="ECO:0007669"/>
    <property type="project" value="UniProtKB-KW"/>
</dbReference>
<dbReference type="SMART" id="SM00487">
    <property type="entry name" value="DEXDc"/>
    <property type="match status" value="1"/>
</dbReference>
<keyword evidence="4" id="KW-0067">ATP-binding</keyword>
<feature type="domain" description="Helicase ATP-binding" evidence="2">
    <location>
        <begin position="29"/>
        <end position="196"/>
    </location>
</feature>
<organism evidence="4 5">
    <name type="scientific">Microvirga tunisiensis</name>
    <dbReference type="NCBI Taxonomy" id="2108360"/>
    <lineage>
        <taxon>Bacteria</taxon>
        <taxon>Pseudomonadati</taxon>
        <taxon>Pseudomonadota</taxon>
        <taxon>Alphaproteobacteria</taxon>
        <taxon>Hyphomicrobiales</taxon>
        <taxon>Methylobacteriaceae</taxon>
        <taxon>Microvirga</taxon>
    </lineage>
</organism>
<dbReference type="GO" id="GO:0003677">
    <property type="term" value="F:DNA binding"/>
    <property type="evidence" value="ECO:0007669"/>
    <property type="project" value="InterPro"/>
</dbReference>
<accession>A0A5N7MB36</accession>
<comment type="caution">
    <text evidence="4">The sequence shown here is derived from an EMBL/GenBank/DDBJ whole genome shotgun (WGS) entry which is preliminary data.</text>
</comment>
<proteinExistence type="predicted"/>
<dbReference type="Pfam" id="PF00271">
    <property type="entry name" value="Helicase_C"/>
    <property type="match status" value="1"/>
</dbReference>
<feature type="compositionally biased region" description="Polar residues" evidence="1">
    <location>
        <begin position="549"/>
        <end position="561"/>
    </location>
</feature>
<keyword evidence="5" id="KW-1185">Reference proteome</keyword>
<dbReference type="PANTHER" id="PTHR47396:SF1">
    <property type="entry name" value="ATP-DEPENDENT HELICASE IRC3-RELATED"/>
    <property type="match status" value="1"/>
</dbReference>
<evidence type="ECO:0000313" key="5">
    <source>
        <dbReference type="Proteomes" id="UP000403266"/>
    </source>
</evidence>
<dbReference type="RefSeq" id="WP_152708747.1">
    <property type="nucleotide sequence ID" value="NZ_VOSJ01000001.1"/>
</dbReference>
<protein>
    <submittedName>
        <fullName evidence="4">DEAD/DEAH box helicase</fullName>
    </submittedName>
</protein>